<accession>C4J5I2</accession>
<reference evidence="3" key="1">
    <citation type="journal article" date="2009" name="PLoS Genet.">
        <title>Sequencing, mapping, and analysis of 27,455 maize full-length cDNAs.</title>
        <authorList>
            <person name="Soderlund C."/>
            <person name="Descour A."/>
            <person name="Kudrna D."/>
            <person name="Bomhoff M."/>
            <person name="Boyd L."/>
            <person name="Currie J."/>
            <person name="Angelova A."/>
            <person name="Collura K."/>
            <person name="Wissotski M."/>
            <person name="Ashley E."/>
            <person name="Morrow D."/>
            <person name="Fernandes J."/>
            <person name="Walbot V."/>
            <person name="Yu Y."/>
        </authorList>
    </citation>
    <scope>NUCLEOTIDE SEQUENCE</scope>
    <source>
        <strain evidence="3">B73</strain>
    </source>
</reference>
<dbReference type="AlphaFoldDB" id="C4J5I2"/>
<proteinExistence type="evidence at transcript level"/>
<protein>
    <submittedName>
        <fullName evidence="3">Uncharacterized protein</fullName>
    </submittedName>
</protein>
<feature type="region of interest" description="Disordered" evidence="1">
    <location>
        <begin position="127"/>
        <end position="149"/>
    </location>
</feature>
<name>C4J5I2_MAIZE</name>
<keyword evidence="2" id="KW-1133">Transmembrane helix</keyword>
<evidence type="ECO:0000256" key="2">
    <source>
        <dbReference type="SAM" id="Phobius"/>
    </source>
</evidence>
<feature type="region of interest" description="Disordered" evidence="1">
    <location>
        <begin position="163"/>
        <end position="250"/>
    </location>
</feature>
<evidence type="ECO:0000313" key="3">
    <source>
        <dbReference type="EMBL" id="ACR36432.1"/>
    </source>
</evidence>
<dbReference type="EMBL" id="BT086079">
    <property type="protein sequence ID" value="ACR36432.1"/>
    <property type="molecule type" value="mRNA"/>
</dbReference>
<feature type="compositionally biased region" description="Basic and acidic residues" evidence="1">
    <location>
        <begin position="204"/>
        <end position="225"/>
    </location>
</feature>
<sequence>MMAWQISWLCIPAYFPRILWMIISFSFFSFSCRCVLNFWLQTSQAKFFLPQQDALFFNPSQSLRQLRSKIGSVGRERREDVAVAGVGEVREQVVDGALARVHGLEPEADEGEHGEPPVLDLLGAQHHHGLRGPAAPVGPVEPQPPGVPHVGHRVLAVREARLDVHAPGPQVVRPPPPLRPPHQRHLRHEQRPGVREVLAGPGVEPREPRVDEAPPRQQVRDQDARRRQHRPPPVHQLRLREPPQQLRLRT</sequence>
<evidence type="ECO:0000256" key="1">
    <source>
        <dbReference type="SAM" id="MobiDB-lite"/>
    </source>
</evidence>
<organism evidence="3">
    <name type="scientific">Zea mays</name>
    <name type="common">Maize</name>
    <dbReference type="NCBI Taxonomy" id="4577"/>
    <lineage>
        <taxon>Eukaryota</taxon>
        <taxon>Viridiplantae</taxon>
        <taxon>Streptophyta</taxon>
        <taxon>Embryophyta</taxon>
        <taxon>Tracheophyta</taxon>
        <taxon>Spermatophyta</taxon>
        <taxon>Magnoliopsida</taxon>
        <taxon>Liliopsida</taxon>
        <taxon>Poales</taxon>
        <taxon>Poaceae</taxon>
        <taxon>PACMAD clade</taxon>
        <taxon>Panicoideae</taxon>
        <taxon>Andropogonodae</taxon>
        <taxon>Andropogoneae</taxon>
        <taxon>Tripsacinae</taxon>
        <taxon>Zea</taxon>
    </lineage>
</organism>
<keyword evidence="2" id="KW-0472">Membrane</keyword>
<feature type="transmembrane region" description="Helical" evidence="2">
    <location>
        <begin position="18"/>
        <end position="40"/>
    </location>
</feature>
<reference evidence="3" key="2">
    <citation type="submission" date="2012-06" db="EMBL/GenBank/DDBJ databases">
        <authorList>
            <person name="Yu Y."/>
            <person name="Currie J."/>
            <person name="Lomeli R."/>
            <person name="Angelova A."/>
            <person name="Collura K."/>
            <person name="Wissotski M."/>
            <person name="Campos D."/>
            <person name="Kudrna D."/>
            <person name="Golser W."/>
            <person name="Ashely E."/>
            <person name="Descour A."/>
            <person name="Fernandes J."/>
            <person name="Soderlund C."/>
            <person name="Walbot V."/>
        </authorList>
    </citation>
    <scope>NUCLEOTIDE SEQUENCE</scope>
    <source>
        <strain evidence="3">B73</strain>
    </source>
</reference>
<keyword evidence="2" id="KW-0812">Transmembrane</keyword>